<dbReference type="Gene3D" id="3.40.50.20">
    <property type="match status" value="1"/>
</dbReference>
<dbReference type="InterPro" id="IPR037123">
    <property type="entry name" value="PRibGlycinamide_synth_C_sf"/>
</dbReference>
<dbReference type="FunFam" id="3.30.1490.20:FF:000006">
    <property type="entry name" value="phosphoribosylamine--glycine ligase, chloroplastic-like"/>
    <property type="match status" value="1"/>
</dbReference>
<reference evidence="15 16" key="1">
    <citation type="submission" date="2020-05" db="EMBL/GenBank/DDBJ databases">
        <title>Complete closed genome sequence of Defluviicoccus vanus.</title>
        <authorList>
            <person name="Bessarab I."/>
            <person name="Arumugam K."/>
            <person name="Maszenan A.M."/>
            <person name="Seviour R.J."/>
            <person name="Williams R.B."/>
        </authorList>
    </citation>
    <scope>NUCLEOTIDE SEQUENCE [LARGE SCALE GENOMIC DNA]</scope>
    <source>
        <strain evidence="15 16">Ben 114</strain>
    </source>
</reference>
<dbReference type="GO" id="GO:0046872">
    <property type="term" value="F:metal ion binding"/>
    <property type="evidence" value="ECO:0007669"/>
    <property type="project" value="InterPro"/>
</dbReference>
<keyword evidence="5 12" id="KW-0436">Ligase</keyword>
<dbReference type="Pfam" id="PF01071">
    <property type="entry name" value="GARS_A"/>
    <property type="match status" value="1"/>
</dbReference>
<name>A0A7H1N192_9PROT</name>
<dbReference type="InterPro" id="IPR020560">
    <property type="entry name" value="PRibGlycinamide_synth_C-dom"/>
</dbReference>
<dbReference type="NCBIfam" id="TIGR00877">
    <property type="entry name" value="purD"/>
    <property type="match status" value="1"/>
</dbReference>
<dbReference type="EMBL" id="CP053923">
    <property type="protein sequence ID" value="QNT69478.1"/>
    <property type="molecule type" value="Genomic_DNA"/>
</dbReference>
<sequence>MKVLVVGSGGREHALCWAIAKSPLCTEILCAPGNAGIAQLARCVDVGAEDVNGLVRLAQRERVDFVVVGPEVALVNGLVDRLSAVRIKAFGPSAAAAAIEGSKVFMKDLCARYGIPSAGFARFDEPDEAKEYIHRHGAPIVVKADGLAAGKGVMVCRNENEAFAAIDHMMIEAAFGEAGQQVVIEDFLEGEEASFFALVNGPRAIAFATAQDHKAAFDGDQGPNTGGMGAYSPAPVVTAEMAEVVMRTIIQPTAMAMAAEHRPYVGALFAGLMITAKGPVLLEYNARFGDPECQPILMRLKSDLLAVLLACVEGRFDQIHLDWEADPALLVVLATHGYPGHYAKGSLIGGLDAAAKVDGVTVFHAGTKAAGGRIIASGGRVLGIGARGASFSEAQQRAYAAVDRVDWPEGFCRRDIGWRAVGR</sequence>
<comment type="catalytic activity">
    <reaction evidence="12">
        <text>5-phospho-beta-D-ribosylamine + glycine + ATP = N(1)-(5-phospho-beta-D-ribosyl)glycinamide + ADP + phosphate + H(+)</text>
        <dbReference type="Rhea" id="RHEA:17453"/>
        <dbReference type="ChEBI" id="CHEBI:15378"/>
        <dbReference type="ChEBI" id="CHEBI:30616"/>
        <dbReference type="ChEBI" id="CHEBI:43474"/>
        <dbReference type="ChEBI" id="CHEBI:57305"/>
        <dbReference type="ChEBI" id="CHEBI:58681"/>
        <dbReference type="ChEBI" id="CHEBI:143788"/>
        <dbReference type="ChEBI" id="CHEBI:456216"/>
        <dbReference type="EC" id="6.3.4.13"/>
    </reaction>
</comment>
<protein>
    <recommendedName>
        <fullName evidence="4 12">Phosphoribosylamine--glycine ligase</fullName>
        <ecNumber evidence="4 12">6.3.4.13</ecNumber>
    </recommendedName>
    <alternativeName>
        <fullName evidence="12">GARS</fullName>
    </alternativeName>
    <alternativeName>
        <fullName evidence="10 12">Glycinamide ribonucleotide synthetase</fullName>
    </alternativeName>
    <alternativeName>
        <fullName evidence="11 12">Phosphoribosylglycinamide synthetase</fullName>
    </alternativeName>
</protein>
<evidence type="ECO:0000256" key="5">
    <source>
        <dbReference type="ARBA" id="ARBA00022598"/>
    </source>
</evidence>
<proteinExistence type="inferred from homology"/>
<gene>
    <name evidence="12 15" type="primary">purD</name>
    <name evidence="15" type="ORF">HQ394_09240</name>
</gene>
<dbReference type="Pfam" id="PF02843">
    <property type="entry name" value="GARS_C"/>
    <property type="match status" value="1"/>
</dbReference>
<evidence type="ECO:0000313" key="15">
    <source>
        <dbReference type="EMBL" id="QNT69478.1"/>
    </source>
</evidence>
<dbReference type="SMART" id="SM01209">
    <property type="entry name" value="GARS_A"/>
    <property type="match status" value="1"/>
</dbReference>
<dbReference type="SUPFAM" id="SSF51246">
    <property type="entry name" value="Rudiment single hybrid motif"/>
    <property type="match status" value="1"/>
</dbReference>
<dbReference type="GO" id="GO:0004637">
    <property type="term" value="F:phosphoribosylamine-glycine ligase activity"/>
    <property type="evidence" value="ECO:0007669"/>
    <property type="project" value="UniProtKB-UniRule"/>
</dbReference>
<dbReference type="Gene3D" id="3.90.600.10">
    <property type="entry name" value="Phosphoribosylglycinamide synthetase, C-terminal domain"/>
    <property type="match status" value="1"/>
</dbReference>
<comment type="cofactor">
    <cofactor evidence="1">
        <name>Mn(2+)</name>
        <dbReference type="ChEBI" id="CHEBI:29035"/>
    </cofactor>
</comment>
<evidence type="ECO:0000256" key="7">
    <source>
        <dbReference type="ARBA" id="ARBA00022755"/>
    </source>
</evidence>
<feature type="domain" description="ATP-grasp" evidence="14">
    <location>
        <begin position="107"/>
        <end position="313"/>
    </location>
</feature>
<dbReference type="InterPro" id="IPR020559">
    <property type="entry name" value="PRibGlycinamide_synth_CS"/>
</dbReference>
<evidence type="ECO:0000256" key="1">
    <source>
        <dbReference type="ARBA" id="ARBA00001936"/>
    </source>
</evidence>
<evidence type="ECO:0000256" key="9">
    <source>
        <dbReference type="ARBA" id="ARBA00038345"/>
    </source>
</evidence>
<comment type="similarity">
    <text evidence="9 12">Belongs to the GARS family.</text>
</comment>
<dbReference type="InterPro" id="IPR020561">
    <property type="entry name" value="PRibGlycinamid_synth_ATP-grasp"/>
</dbReference>
<keyword evidence="6 13" id="KW-0547">Nucleotide-binding</keyword>
<evidence type="ECO:0000256" key="4">
    <source>
        <dbReference type="ARBA" id="ARBA00013255"/>
    </source>
</evidence>
<dbReference type="InterPro" id="IPR013815">
    <property type="entry name" value="ATP_grasp_subdomain_1"/>
</dbReference>
<dbReference type="GO" id="GO:0006189">
    <property type="term" value="P:'de novo' IMP biosynthetic process"/>
    <property type="evidence" value="ECO:0007669"/>
    <property type="project" value="UniProtKB-UniRule"/>
</dbReference>
<evidence type="ECO:0000256" key="12">
    <source>
        <dbReference type="HAMAP-Rule" id="MF_00138"/>
    </source>
</evidence>
<dbReference type="Gene3D" id="3.30.470.20">
    <property type="entry name" value="ATP-grasp fold, B domain"/>
    <property type="match status" value="1"/>
</dbReference>
<dbReference type="Gene3D" id="3.30.1490.20">
    <property type="entry name" value="ATP-grasp fold, A domain"/>
    <property type="match status" value="1"/>
</dbReference>
<dbReference type="GO" id="GO:0005524">
    <property type="term" value="F:ATP binding"/>
    <property type="evidence" value="ECO:0007669"/>
    <property type="project" value="UniProtKB-UniRule"/>
</dbReference>
<dbReference type="InterPro" id="IPR000115">
    <property type="entry name" value="PRibGlycinamide_synth"/>
</dbReference>
<evidence type="ECO:0000256" key="13">
    <source>
        <dbReference type="PROSITE-ProRule" id="PRU00409"/>
    </source>
</evidence>
<keyword evidence="8 13" id="KW-0067">ATP-binding</keyword>
<keyword evidence="7 12" id="KW-0658">Purine biosynthesis</keyword>
<keyword evidence="16" id="KW-1185">Reference proteome</keyword>
<evidence type="ECO:0000256" key="10">
    <source>
        <dbReference type="ARBA" id="ARBA00042242"/>
    </source>
</evidence>
<comment type="pathway">
    <text evidence="3 12">Purine metabolism; IMP biosynthesis via de novo pathway; N(1)-(5-phospho-D-ribosyl)glycinamide from 5-phospho-alpha-D-ribose 1-diphosphate: step 2/2.</text>
</comment>
<dbReference type="Proteomes" id="UP000516369">
    <property type="component" value="Chromosome"/>
</dbReference>
<dbReference type="InterPro" id="IPR020562">
    <property type="entry name" value="PRibGlycinamide_synth_N"/>
</dbReference>
<evidence type="ECO:0000256" key="6">
    <source>
        <dbReference type="ARBA" id="ARBA00022741"/>
    </source>
</evidence>
<dbReference type="UniPathway" id="UPA00074">
    <property type="reaction ID" value="UER00125"/>
</dbReference>
<dbReference type="AlphaFoldDB" id="A0A7H1N192"/>
<dbReference type="InterPro" id="IPR011761">
    <property type="entry name" value="ATP-grasp"/>
</dbReference>
<dbReference type="InterPro" id="IPR011054">
    <property type="entry name" value="Rudment_hybrid_motif"/>
</dbReference>
<dbReference type="GO" id="GO:0009113">
    <property type="term" value="P:purine nucleobase biosynthetic process"/>
    <property type="evidence" value="ECO:0007669"/>
    <property type="project" value="InterPro"/>
</dbReference>
<evidence type="ECO:0000256" key="11">
    <source>
        <dbReference type="ARBA" id="ARBA00042864"/>
    </source>
</evidence>
<evidence type="ECO:0000256" key="8">
    <source>
        <dbReference type="ARBA" id="ARBA00022840"/>
    </source>
</evidence>
<dbReference type="PANTHER" id="PTHR43472">
    <property type="entry name" value="PHOSPHORIBOSYLAMINE--GLYCINE LIGASE"/>
    <property type="match status" value="1"/>
</dbReference>
<dbReference type="InterPro" id="IPR016185">
    <property type="entry name" value="PreATP-grasp_dom_sf"/>
</dbReference>
<accession>A0A7H1N192</accession>
<dbReference type="SUPFAM" id="SSF56059">
    <property type="entry name" value="Glutathione synthetase ATP-binding domain-like"/>
    <property type="match status" value="1"/>
</dbReference>
<dbReference type="KEGG" id="dvn:HQ394_09240"/>
<dbReference type="PROSITE" id="PS00184">
    <property type="entry name" value="GARS"/>
    <property type="match status" value="1"/>
</dbReference>
<dbReference type="SMART" id="SM01210">
    <property type="entry name" value="GARS_C"/>
    <property type="match status" value="1"/>
</dbReference>
<evidence type="ECO:0000256" key="2">
    <source>
        <dbReference type="ARBA" id="ARBA00001946"/>
    </source>
</evidence>
<dbReference type="Pfam" id="PF02844">
    <property type="entry name" value="GARS_N"/>
    <property type="match status" value="1"/>
</dbReference>
<dbReference type="PANTHER" id="PTHR43472:SF1">
    <property type="entry name" value="PHOSPHORIBOSYLAMINE--GLYCINE LIGASE, CHLOROPLASTIC"/>
    <property type="match status" value="1"/>
</dbReference>
<dbReference type="EC" id="6.3.4.13" evidence="4 12"/>
<comment type="cofactor">
    <cofactor evidence="2">
        <name>Mg(2+)</name>
        <dbReference type="ChEBI" id="CHEBI:18420"/>
    </cofactor>
</comment>
<evidence type="ECO:0000256" key="3">
    <source>
        <dbReference type="ARBA" id="ARBA00005174"/>
    </source>
</evidence>
<evidence type="ECO:0000313" key="16">
    <source>
        <dbReference type="Proteomes" id="UP000516369"/>
    </source>
</evidence>
<evidence type="ECO:0000259" key="14">
    <source>
        <dbReference type="PROSITE" id="PS50975"/>
    </source>
</evidence>
<dbReference type="PROSITE" id="PS50975">
    <property type="entry name" value="ATP_GRASP"/>
    <property type="match status" value="1"/>
</dbReference>
<dbReference type="SUPFAM" id="SSF52440">
    <property type="entry name" value="PreATP-grasp domain"/>
    <property type="match status" value="1"/>
</dbReference>
<dbReference type="RefSeq" id="WP_190262980.1">
    <property type="nucleotide sequence ID" value="NZ_CP053923.1"/>
</dbReference>
<organism evidence="15 16">
    <name type="scientific">Defluviicoccus vanus</name>
    <dbReference type="NCBI Taxonomy" id="111831"/>
    <lineage>
        <taxon>Bacteria</taxon>
        <taxon>Pseudomonadati</taxon>
        <taxon>Pseudomonadota</taxon>
        <taxon>Alphaproteobacteria</taxon>
        <taxon>Rhodospirillales</taxon>
        <taxon>Rhodospirillaceae</taxon>
        <taxon>Defluviicoccus</taxon>
    </lineage>
</organism>
<dbReference type="HAMAP" id="MF_00138">
    <property type="entry name" value="GARS"/>
    <property type="match status" value="1"/>
</dbReference>